<dbReference type="Proteomes" id="UP000663836">
    <property type="component" value="Unassembled WGS sequence"/>
</dbReference>
<sequence length="307" mass="35911">MMFSNDGFLIDQSSNKNPSQTHLFTSFPNSAVDLDDDDENDRSVENKINNNPSYGYNPSNEQHLSLPLSITTNNIKNEQLHIWQIEYYQKYFQIDTQQLLERLLASMTPQPNKSYFNSTIKHNPDLYGPFWVCITFIVTVAISGNIVTYFHLPDADFQIDFSKITLSAIFIYLYWWLMPTFIYFFFRYYIKCNEYTFLELLCLYGYSLTIFIPVSILWIIPIIWLQWLLTIIASLISGSVLIVTFWPTVNYGRKHFSALSMLVILFIHLLMAICIMFVFFHISDKNINMKNETIILTTIISSTKSNV</sequence>
<dbReference type="PANTHER" id="PTHR12822:SF2">
    <property type="entry name" value="PROTEIN YIPF"/>
    <property type="match status" value="1"/>
</dbReference>
<accession>A0A819C1K2</accession>
<dbReference type="GO" id="GO:0016192">
    <property type="term" value="P:vesicle-mediated transport"/>
    <property type="evidence" value="ECO:0007669"/>
    <property type="project" value="InterPro"/>
</dbReference>
<comment type="subcellular location">
    <subcellularLocation>
        <location evidence="6">Golgi apparatus membrane</location>
        <topology evidence="6">Multi-pass membrane protein</topology>
    </subcellularLocation>
    <subcellularLocation>
        <location evidence="1">Membrane</location>
        <topology evidence="1">Multi-pass membrane protein</topology>
    </subcellularLocation>
</comment>
<gene>
    <name evidence="9" type="ORF">JBS370_LOCUS15881</name>
</gene>
<dbReference type="EMBL" id="CAJOBD010001552">
    <property type="protein sequence ID" value="CAF3811268.1"/>
    <property type="molecule type" value="Genomic_DNA"/>
</dbReference>
<dbReference type="GO" id="GO:0000139">
    <property type="term" value="C:Golgi membrane"/>
    <property type="evidence" value="ECO:0007669"/>
    <property type="project" value="UniProtKB-SubCell"/>
</dbReference>
<feature type="transmembrane region" description="Helical" evidence="6">
    <location>
        <begin position="258"/>
        <end position="282"/>
    </location>
</feature>
<dbReference type="AlphaFoldDB" id="A0A819C1K2"/>
<evidence type="ECO:0000256" key="7">
    <source>
        <dbReference type="SAM" id="MobiDB-lite"/>
    </source>
</evidence>
<reference evidence="9" key="1">
    <citation type="submission" date="2021-02" db="EMBL/GenBank/DDBJ databases">
        <authorList>
            <person name="Nowell W R."/>
        </authorList>
    </citation>
    <scope>NUCLEOTIDE SEQUENCE</scope>
</reference>
<dbReference type="InterPro" id="IPR006977">
    <property type="entry name" value="Yip1_dom"/>
</dbReference>
<evidence type="ECO:0000313" key="9">
    <source>
        <dbReference type="EMBL" id="CAF3811268.1"/>
    </source>
</evidence>
<protein>
    <recommendedName>
        <fullName evidence="6">Protein YIPF</fullName>
    </recommendedName>
</protein>
<evidence type="ECO:0000256" key="2">
    <source>
        <dbReference type="ARBA" id="ARBA00010596"/>
    </source>
</evidence>
<dbReference type="GO" id="GO:0031267">
    <property type="term" value="F:small GTPase binding"/>
    <property type="evidence" value="ECO:0007669"/>
    <property type="project" value="InterPro"/>
</dbReference>
<keyword evidence="4 6" id="KW-1133">Transmembrane helix</keyword>
<evidence type="ECO:0000256" key="6">
    <source>
        <dbReference type="RuleBase" id="RU361264"/>
    </source>
</evidence>
<feature type="transmembrane region" description="Helical" evidence="6">
    <location>
        <begin position="164"/>
        <end position="186"/>
    </location>
</feature>
<evidence type="ECO:0000256" key="5">
    <source>
        <dbReference type="ARBA" id="ARBA00023136"/>
    </source>
</evidence>
<proteinExistence type="inferred from homology"/>
<comment type="caution">
    <text evidence="9">The sequence shown here is derived from an EMBL/GenBank/DDBJ whole genome shotgun (WGS) entry which is preliminary data.</text>
</comment>
<evidence type="ECO:0000259" key="8">
    <source>
        <dbReference type="Pfam" id="PF04893"/>
    </source>
</evidence>
<evidence type="ECO:0000256" key="1">
    <source>
        <dbReference type="ARBA" id="ARBA00004141"/>
    </source>
</evidence>
<feature type="transmembrane region" description="Helical" evidence="6">
    <location>
        <begin position="226"/>
        <end position="246"/>
    </location>
</feature>
<feature type="compositionally biased region" description="Low complexity" evidence="7">
    <location>
        <begin position="49"/>
        <end position="58"/>
    </location>
</feature>
<organism evidence="9 10">
    <name type="scientific">Rotaria sordida</name>
    <dbReference type="NCBI Taxonomy" id="392033"/>
    <lineage>
        <taxon>Eukaryota</taxon>
        <taxon>Metazoa</taxon>
        <taxon>Spiralia</taxon>
        <taxon>Gnathifera</taxon>
        <taxon>Rotifera</taxon>
        <taxon>Eurotatoria</taxon>
        <taxon>Bdelloidea</taxon>
        <taxon>Philodinida</taxon>
        <taxon>Philodinidae</taxon>
        <taxon>Rotaria</taxon>
    </lineage>
</organism>
<dbReference type="InterPro" id="IPR039765">
    <property type="entry name" value="Yip5/YIPF1/YIPF2"/>
</dbReference>
<comment type="similarity">
    <text evidence="2 6">Belongs to the YIP1 family.</text>
</comment>
<evidence type="ECO:0000256" key="4">
    <source>
        <dbReference type="ARBA" id="ARBA00022989"/>
    </source>
</evidence>
<feature type="transmembrane region" description="Helical" evidence="6">
    <location>
        <begin position="198"/>
        <end position="220"/>
    </location>
</feature>
<name>A0A819C1K2_9BILA</name>
<feature type="domain" description="Yip1" evidence="8">
    <location>
        <begin position="110"/>
        <end position="272"/>
    </location>
</feature>
<dbReference type="PANTHER" id="PTHR12822">
    <property type="entry name" value="PROTEIN YIPF"/>
    <property type="match status" value="1"/>
</dbReference>
<keyword evidence="5 6" id="KW-0472">Membrane</keyword>
<dbReference type="Pfam" id="PF04893">
    <property type="entry name" value="Yip1"/>
    <property type="match status" value="1"/>
</dbReference>
<feature type="compositionally biased region" description="Polar residues" evidence="7">
    <location>
        <begin position="11"/>
        <end position="29"/>
    </location>
</feature>
<keyword evidence="3 6" id="KW-0812">Transmembrane</keyword>
<feature type="region of interest" description="Disordered" evidence="7">
    <location>
        <begin position="11"/>
        <end position="58"/>
    </location>
</feature>
<feature type="transmembrane region" description="Helical" evidence="6">
    <location>
        <begin position="130"/>
        <end position="152"/>
    </location>
</feature>
<evidence type="ECO:0000256" key="3">
    <source>
        <dbReference type="ARBA" id="ARBA00022692"/>
    </source>
</evidence>
<evidence type="ECO:0000313" key="10">
    <source>
        <dbReference type="Proteomes" id="UP000663836"/>
    </source>
</evidence>